<keyword evidence="2 3" id="KW-0175">Coiled coil</keyword>
<dbReference type="InterPro" id="IPR030190">
    <property type="entry name" value="MacA_alpha-hairpin_sf"/>
</dbReference>
<dbReference type="Pfam" id="PF25989">
    <property type="entry name" value="YknX_C"/>
    <property type="match status" value="1"/>
</dbReference>
<feature type="domain" description="Multidrug resistance protein MdtA-like barrel-sandwich hybrid" evidence="5">
    <location>
        <begin position="27"/>
        <end position="248"/>
    </location>
</feature>
<feature type="domain" description="YknX-like C-terminal permuted SH3-like" evidence="7">
    <location>
        <begin position="335"/>
        <end position="403"/>
    </location>
</feature>
<reference evidence="8 9" key="2">
    <citation type="journal article" date="2016" name="Genome Announc.">
        <title>Draft Genome Sequence of the N2-Fixing Cyanobacterium Nostoc piscinale CENA21, Isolated from the Brazilian Amazon Floodplain.</title>
        <authorList>
            <person name="Leao T."/>
            <person name="Guimaraes P.I."/>
            <person name="de Melo A.G."/>
            <person name="Ramos R.T."/>
            <person name="Leao P.N."/>
            <person name="Silva A."/>
            <person name="Fiore M.F."/>
            <person name="Schneider M.P."/>
        </authorList>
    </citation>
    <scope>NUCLEOTIDE SEQUENCE [LARGE SCALE GENOMIC DNA]</scope>
    <source>
        <strain evidence="8 9">CENA21</strain>
    </source>
</reference>
<evidence type="ECO:0000256" key="3">
    <source>
        <dbReference type="SAM" id="Coils"/>
    </source>
</evidence>
<dbReference type="GO" id="GO:1990961">
    <property type="term" value="P:xenobiotic detoxification by transmembrane export across the plasma membrane"/>
    <property type="evidence" value="ECO:0007669"/>
    <property type="project" value="InterPro"/>
</dbReference>
<dbReference type="InterPro" id="IPR058625">
    <property type="entry name" value="MdtA-like_BSH"/>
</dbReference>
<dbReference type="PANTHER" id="PTHR30469:SF38">
    <property type="entry name" value="HLYD FAMILY SECRETION PROTEIN"/>
    <property type="match status" value="1"/>
</dbReference>
<protein>
    <submittedName>
        <fullName evidence="8">Uncharacterized protein</fullName>
    </submittedName>
</protein>
<dbReference type="Gene3D" id="2.40.50.100">
    <property type="match status" value="2"/>
</dbReference>
<dbReference type="Proteomes" id="UP000062645">
    <property type="component" value="Chromosome"/>
</dbReference>
<dbReference type="AlphaFoldDB" id="A0A0M3V713"/>
<feature type="domain" description="CusB-like beta-barrel" evidence="6">
    <location>
        <begin position="261"/>
        <end position="330"/>
    </location>
</feature>
<dbReference type="Pfam" id="PF25876">
    <property type="entry name" value="HH_MFP_RND"/>
    <property type="match status" value="1"/>
</dbReference>
<dbReference type="GO" id="GO:0015562">
    <property type="term" value="F:efflux transmembrane transporter activity"/>
    <property type="evidence" value="ECO:0007669"/>
    <property type="project" value="TreeGrafter"/>
</dbReference>
<evidence type="ECO:0000313" key="9">
    <source>
        <dbReference type="Proteomes" id="UP000062645"/>
    </source>
</evidence>
<dbReference type="PATRIC" id="fig|224013.5.peg.3326"/>
<comment type="similarity">
    <text evidence="1">Belongs to the membrane fusion protein (MFP) (TC 8.A.1) family.</text>
</comment>
<dbReference type="GO" id="GO:0019898">
    <property type="term" value="C:extrinsic component of membrane"/>
    <property type="evidence" value="ECO:0007669"/>
    <property type="project" value="InterPro"/>
</dbReference>
<evidence type="ECO:0000259" key="7">
    <source>
        <dbReference type="Pfam" id="PF25989"/>
    </source>
</evidence>
<feature type="coiled-coil region" evidence="3">
    <location>
        <begin position="155"/>
        <end position="210"/>
    </location>
</feature>
<dbReference type="Pfam" id="PF25954">
    <property type="entry name" value="Beta-barrel_RND_2"/>
    <property type="match status" value="1"/>
</dbReference>
<evidence type="ECO:0000259" key="5">
    <source>
        <dbReference type="Pfam" id="PF25917"/>
    </source>
</evidence>
<proteinExistence type="inferred from homology"/>
<dbReference type="GO" id="GO:1990195">
    <property type="term" value="C:macrolide transmembrane transporter complex"/>
    <property type="evidence" value="ECO:0007669"/>
    <property type="project" value="InterPro"/>
</dbReference>
<evidence type="ECO:0000256" key="2">
    <source>
        <dbReference type="ARBA" id="ARBA00023054"/>
    </source>
</evidence>
<dbReference type="Pfam" id="PF25917">
    <property type="entry name" value="BSH_RND"/>
    <property type="match status" value="1"/>
</dbReference>
<name>A0A0M3V713_9NOSO</name>
<feature type="coiled-coil region" evidence="3">
    <location>
        <begin position="96"/>
        <end position="130"/>
    </location>
</feature>
<organism evidence="8 9">
    <name type="scientific">Nostoc piscinale CENA21</name>
    <dbReference type="NCBI Taxonomy" id="224013"/>
    <lineage>
        <taxon>Bacteria</taxon>
        <taxon>Bacillati</taxon>
        <taxon>Cyanobacteriota</taxon>
        <taxon>Cyanophyceae</taxon>
        <taxon>Nostocales</taxon>
        <taxon>Nostocaceae</taxon>
        <taxon>Nostoc</taxon>
    </lineage>
</organism>
<dbReference type="Gene3D" id="1.10.287.470">
    <property type="entry name" value="Helix hairpin bin"/>
    <property type="match status" value="1"/>
</dbReference>
<evidence type="ECO:0000313" key="8">
    <source>
        <dbReference type="EMBL" id="ALF56387.1"/>
    </source>
</evidence>
<dbReference type="InterPro" id="IPR058637">
    <property type="entry name" value="YknX-like_C"/>
</dbReference>
<reference evidence="9" key="1">
    <citation type="submission" date="2015-07" db="EMBL/GenBank/DDBJ databases">
        <title>Genome Of Nitrogen-Fixing Cyanobacterium Nostoc piscinale CENA21 From Solimoes/Amazon River Floodplain Sediments And Comparative Genomics To Uncover Biosynthetic Natural Products Potential.</title>
        <authorList>
            <person name="Leao T.F."/>
            <person name="Leao P.N."/>
            <person name="Guimaraes P.I."/>
            <person name="de Melo A.G.C."/>
            <person name="Ramos R.T.J."/>
            <person name="Silva A."/>
            <person name="Fiore M.F."/>
            <person name="Schneider M.P.C."/>
        </authorList>
    </citation>
    <scope>NUCLEOTIDE SEQUENCE [LARGE SCALE GENOMIC DNA]</scope>
    <source>
        <strain evidence="9">CENA21</strain>
    </source>
</reference>
<dbReference type="InterPro" id="IPR006143">
    <property type="entry name" value="RND_pump_MFP"/>
</dbReference>
<dbReference type="InterPro" id="IPR058624">
    <property type="entry name" value="MdtA-like_HH"/>
</dbReference>
<evidence type="ECO:0000259" key="4">
    <source>
        <dbReference type="Pfam" id="PF25876"/>
    </source>
</evidence>
<gene>
    <name evidence="8" type="ORF">ACX27_13740</name>
</gene>
<dbReference type="GO" id="GO:1990281">
    <property type="term" value="C:efflux pump complex"/>
    <property type="evidence" value="ECO:0007669"/>
    <property type="project" value="TreeGrafter"/>
</dbReference>
<evidence type="ECO:0000259" key="6">
    <source>
        <dbReference type="Pfam" id="PF25954"/>
    </source>
</evidence>
<evidence type="ECO:0000256" key="1">
    <source>
        <dbReference type="ARBA" id="ARBA00009477"/>
    </source>
</evidence>
<dbReference type="STRING" id="224013.ACX27_13740"/>
<dbReference type="EMBL" id="CP012036">
    <property type="protein sequence ID" value="ALF56387.1"/>
    <property type="molecule type" value="Genomic_DNA"/>
</dbReference>
<dbReference type="SUPFAM" id="SSF111369">
    <property type="entry name" value="HlyD-like secretion proteins"/>
    <property type="match status" value="3"/>
</dbReference>
<feature type="domain" description="Multidrug resistance protein MdtA-like alpha-helical hairpin" evidence="4">
    <location>
        <begin position="110"/>
        <end position="178"/>
    </location>
</feature>
<dbReference type="InterPro" id="IPR058792">
    <property type="entry name" value="Beta-barrel_RND_2"/>
</dbReference>
<sequence>MEVETTLTKKAFSLGRTSLNGALEAVETVTITSRVMGQIKTLPVQQGDRVKAGQIIAIIDVRDIEAQRNHTSAVISQVQASVTVATVAETQALANKTQAQAQLNHAEAHYQEAETKLQEAQAQLGEARLNQERMAMLQKAGAVSQLQLDTANTQLALVESRIQQTQAGIEQAKRDIEQAKAAVKQASFQVQQARTRVEQARSQVQQVQAEVKPTIAHLNHSIVTAPFAGVVTKKHIEVGAIASFGQPLVTLESSDRLRFSVVVPKSMMSVVKQKDEVEVHLDTLNRSVRGQINQIILSANPNSPSFTVKIALKNTANLMPRMIGRVELPNESHSAITIPQSALWKRGQLQGVYVVGVNNIAQLRWVKTGKVKDSKVEIIFGLKEQERIITRNIEQLSNGQQVISNFVGNN</sequence>
<keyword evidence="9" id="KW-1185">Reference proteome</keyword>
<dbReference type="NCBIfam" id="TIGR01730">
    <property type="entry name" value="RND_mfp"/>
    <property type="match status" value="1"/>
</dbReference>
<dbReference type="Gene3D" id="2.40.30.170">
    <property type="match status" value="1"/>
</dbReference>
<dbReference type="Gene3D" id="2.40.420.20">
    <property type="match status" value="1"/>
</dbReference>
<dbReference type="KEGG" id="npz:ACX27_13740"/>
<dbReference type="GO" id="GO:0030313">
    <property type="term" value="C:cell envelope"/>
    <property type="evidence" value="ECO:0007669"/>
    <property type="project" value="UniProtKB-SubCell"/>
</dbReference>
<dbReference type="PANTHER" id="PTHR30469">
    <property type="entry name" value="MULTIDRUG RESISTANCE PROTEIN MDTA"/>
    <property type="match status" value="1"/>
</dbReference>
<dbReference type="Gene3D" id="6.10.140.1990">
    <property type="match status" value="1"/>
</dbReference>
<accession>A0A0M3V713</accession>